<evidence type="ECO:0000313" key="1">
    <source>
        <dbReference type="EMBL" id="MCJ8746623.1"/>
    </source>
</evidence>
<organism evidence="1 2">
    <name type="scientific">Pangasius djambal</name>
    <dbReference type="NCBI Taxonomy" id="1691987"/>
    <lineage>
        <taxon>Eukaryota</taxon>
        <taxon>Metazoa</taxon>
        <taxon>Chordata</taxon>
        <taxon>Craniata</taxon>
        <taxon>Vertebrata</taxon>
        <taxon>Euteleostomi</taxon>
        <taxon>Actinopterygii</taxon>
        <taxon>Neopterygii</taxon>
        <taxon>Teleostei</taxon>
        <taxon>Ostariophysi</taxon>
        <taxon>Siluriformes</taxon>
        <taxon>Pangasiidae</taxon>
        <taxon>Pangasius</taxon>
    </lineage>
</organism>
<evidence type="ECO:0000313" key="2">
    <source>
        <dbReference type="Proteomes" id="UP000830395"/>
    </source>
</evidence>
<proteinExistence type="predicted"/>
<reference evidence="1" key="1">
    <citation type="submission" date="2020-02" db="EMBL/GenBank/DDBJ databases">
        <title>Genome sequencing of the panga catfish, Pangasius djambal.</title>
        <authorList>
            <person name="Wen M."/>
            <person name="Zahm M."/>
            <person name="Roques C."/>
            <person name="Cabau C."/>
            <person name="Klopp C."/>
            <person name="Donnadieu C."/>
            <person name="Jouanno E."/>
            <person name="Avarre J.-C."/>
            <person name="Campet M."/>
            <person name="Ha T."/>
            <person name="Dugue R."/>
            <person name="Lampietro C."/>
            <person name="Louis A."/>
            <person name="Herpin A."/>
            <person name="Echchiki A."/>
            <person name="Berthelot C."/>
            <person name="Parey E."/>
            <person name="Roest-Crollius H."/>
            <person name="Braasch I."/>
            <person name="Postlethwait J.H."/>
            <person name="Bobe J."/>
            <person name="Montfort J."/>
            <person name="Bouchez O."/>
            <person name="Begum T."/>
            <person name="Schartl M."/>
            <person name="Gustiano R."/>
            <person name="Guiguen Y."/>
        </authorList>
    </citation>
    <scope>NUCLEOTIDE SEQUENCE</scope>
    <source>
        <strain evidence="1">Pdj_M5554</strain>
    </source>
</reference>
<gene>
    <name evidence="1" type="ORF">PDJAM_G00143950</name>
</gene>
<keyword evidence="2" id="KW-1185">Reference proteome</keyword>
<dbReference type="Proteomes" id="UP000830395">
    <property type="component" value="Chromosome 24"/>
</dbReference>
<protein>
    <submittedName>
        <fullName evidence="1">Uncharacterized protein</fullName>
    </submittedName>
</protein>
<comment type="caution">
    <text evidence="1">The sequence shown here is derived from an EMBL/GenBank/DDBJ whole genome shotgun (WGS) entry which is preliminary data.</text>
</comment>
<accession>A0ACC5ZEP8</accession>
<sequence>MLSPLTAPHAGDVQCSCVNVAPAADVPPHVEHVKPSVPVEPASASQPSSDQEPIITIFGDILFESLAPTQPKWSDIVKAHAPPKNTPPKEAEPNTAPASEVTKRPFLPPSNRRSAAEGRESQKR</sequence>
<dbReference type="EMBL" id="CM040998">
    <property type="protein sequence ID" value="MCJ8746623.1"/>
    <property type="molecule type" value="Genomic_DNA"/>
</dbReference>
<name>A0ACC5ZEP8_9TELE</name>